<name>A0A2K1WXJ2_POPTR</name>
<proteinExistence type="predicted"/>
<feature type="region of interest" description="Disordered" evidence="1">
    <location>
        <begin position="40"/>
        <end position="148"/>
    </location>
</feature>
<gene>
    <name evidence="2" type="ORF">POPTR_018G077200</name>
</gene>
<feature type="compositionally biased region" description="Basic residues" evidence="1">
    <location>
        <begin position="43"/>
        <end position="52"/>
    </location>
</feature>
<evidence type="ECO:0000313" key="2">
    <source>
        <dbReference type="EMBL" id="PNS93242.1"/>
    </source>
</evidence>
<feature type="compositionally biased region" description="Basic and acidic residues" evidence="1">
    <location>
        <begin position="53"/>
        <end position="90"/>
    </location>
</feature>
<dbReference type="InParanoid" id="A0A2K1WXJ2"/>
<dbReference type="AlphaFoldDB" id="A0A2K1WXJ2"/>
<evidence type="ECO:0000313" key="3">
    <source>
        <dbReference type="Proteomes" id="UP000006729"/>
    </source>
</evidence>
<feature type="compositionally biased region" description="Basic and acidic residues" evidence="1">
    <location>
        <begin position="109"/>
        <end position="129"/>
    </location>
</feature>
<reference evidence="2 3" key="1">
    <citation type="journal article" date="2006" name="Science">
        <title>The genome of black cottonwood, Populus trichocarpa (Torr. &amp; Gray).</title>
        <authorList>
            <person name="Tuskan G.A."/>
            <person name="Difazio S."/>
            <person name="Jansson S."/>
            <person name="Bohlmann J."/>
            <person name="Grigoriev I."/>
            <person name="Hellsten U."/>
            <person name="Putnam N."/>
            <person name="Ralph S."/>
            <person name="Rombauts S."/>
            <person name="Salamov A."/>
            <person name="Schein J."/>
            <person name="Sterck L."/>
            <person name="Aerts A."/>
            <person name="Bhalerao R.R."/>
            <person name="Bhalerao R.P."/>
            <person name="Blaudez D."/>
            <person name="Boerjan W."/>
            <person name="Brun A."/>
            <person name="Brunner A."/>
            <person name="Busov V."/>
            <person name="Campbell M."/>
            <person name="Carlson J."/>
            <person name="Chalot M."/>
            <person name="Chapman J."/>
            <person name="Chen G.L."/>
            <person name="Cooper D."/>
            <person name="Coutinho P.M."/>
            <person name="Couturier J."/>
            <person name="Covert S."/>
            <person name="Cronk Q."/>
            <person name="Cunningham R."/>
            <person name="Davis J."/>
            <person name="Degroeve S."/>
            <person name="Dejardin A."/>
            <person name="Depamphilis C."/>
            <person name="Detter J."/>
            <person name="Dirks B."/>
            <person name="Dubchak I."/>
            <person name="Duplessis S."/>
            <person name="Ehlting J."/>
            <person name="Ellis B."/>
            <person name="Gendler K."/>
            <person name="Goodstein D."/>
            <person name="Gribskov M."/>
            <person name="Grimwood J."/>
            <person name="Groover A."/>
            <person name="Gunter L."/>
            <person name="Hamberger B."/>
            <person name="Heinze B."/>
            <person name="Helariutta Y."/>
            <person name="Henrissat B."/>
            <person name="Holligan D."/>
            <person name="Holt R."/>
            <person name="Huang W."/>
            <person name="Islam-Faridi N."/>
            <person name="Jones S."/>
            <person name="Jones-Rhoades M."/>
            <person name="Jorgensen R."/>
            <person name="Joshi C."/>
            <person name="Kangasjarvi J."/>
            <person name="Karlsson J."/>
            <person name="Kelleher C."/>
            <person name="Kirkpatrick R."/>
            <person name="Kirst M."/>
            <person name="Kohler A."/>
            <person name="Kalluri U."/>
            <person name="Larimer F."/>
            <person name="Leebens-Mack J."/>
            <person name="Leple J.C."/>
            <person name="Locascio P."/>
            <person name="Lou Y."/>
            <person name="Lucas S."/>
            <person name="Martin F."/>
            <person name="Montanini B."/>
            <person name="Napoli C."/>
            <person name="Nelson D.R."/>
            <person name="Nelson C."/>
            <person name="Nieminen K."/>
            <person name="Nilsson O."/>
            <person name="Pereda V."/>
            <person name="Peter G."/>
            <person name="Philippe R."/>
            <person name="Pilate G."/>
            <person name="Poliakov A."/>
            <person name="Razumovskaya J."/>
            <person name="Richardson P."/>
            <person name="Rinaldi C."/>
            <person name="Ritland K."/>
            <person name="Rouze P."/>
            <person name="Ryaboy D."/>
            <person name="Schmutz J."/>
            <person name="Schrader J."/>
            <person name="Segerman B."/>
            <person name="Shin H."/>
            <person name="Siddiqui A."/>
            <person name="Sterky F."/>
            <person name="Terry A."/>
            <person name="Tsai C.J."/>
            <person name="Uberbacher E."/>
            <person name="Unneberg P."/>
            <person name="Vahala J."/>
            <person name="Wall K."/>
            <person name="Wessler S."/>
            <person name="Yang G."/>
            <person name="Yin T."/>
            <person name="Douglas C."/>
            <person name="Marra M."/>
            <person name="Sandberg G."/>
            <person name="Van de Peer Y."/>
            <person name="Rokhsar D."/>
        </authorList>
    </citation>
    <scope>NUCLEOTIDE SEQUENCE [LARGE SCALE GENOMIC DNA]</scope>
    <source>
        <strain evidence="3">cv. Nisqually</strain>
    </source>
</reference>
<sequence length="148" mass="17345">MQKHWMFLQHAFSGAVLSAAFVSSLAAGLFINHHIKGKDELRTKRRKTRGLRANRENQRTNGENEKNRENPRTEHNRGTKHTEHTRRNELRTNWGNKKQGKNKQTQRGRTNEKNPGKTETTGHRGETDNTQRTLDQRPQTKTRTQEQR</sequence>
<keyword evidence="3" id="KW-1185">Reference proteome</keyword>
<evidence type="ECO:0000256" key="1">
    <source>
        <dbReference type="SAM" id="MobiDB-lite"/>
    </source>
</evidence>
<organism evidence="2 3">
    <name type="scientific">Populus trichocarpa</name>
    <name type="common">Western balsam poplar</name>
    <name type="synonym">Populus balsamifera subsp. trichocarpa</name>
    <dbReference type="NCBI Taxonomy" id="3694"/>
    <lineage>
        <taxon>Eukaryota</taxon>
        <taxon>Viridiplantae</taxon>
        <taxon>Streptophyta</taxon>
        <taxon>Embryophyta</taxon>
        <taxon>Tracheophyta</taxon>
        <taxon>Spermatophyta</taxon>
        <taxon>Magnoliopsida</taxon>
        <taxon>eudicotyledons</taxon>
        <taxon>Gunneridae</taxon>
        <taxon>Pentapetalae</taxon>
        <taxon>rosids</taxon>
        <taxon>fabids</taxon>
        <taxon>Malpighiales</taxon>
        <taxon>Salicaceae</taxon>
        <taxon>Saliceae</taxon>
        <taxon>Populus</taxon>
    </lineage>
</organism>
<accession>A0A2K1WXJ2</accession>
<dbReference type="Proteomes" id="UP000006729">
    <property type="component" value="Chromosome 18"/>
</dbReference>
<dbReference type="EMBL" id="CM009307">
    <property type="protein sequence ID" value="PNS93242.1"/>
    <property type="molecule type" value="Genomic_DNA"/>
</dbReference>
<feature type="compositionally biased region" description="Polar residues" evidence="1">
    <location>
        <begin position="130"/>
        <end position="142"/>
    </location>
</feature>
<protein>
    <submittedName>
        <fullName evidence="2">Uncharacterized protein</fullName>
    </submittedName>
</protein>